<dbReference type="GO" id="GO:0009451">
    <property type="term" value="P:RNA modification"/>
    <property type="evidence" value="ECO:0007669"/>
    <property type="project" value="InterPro"/>
</dbReference>
<reference evidence="5" key="1">
    <citation type="submission" date="2022-08" db="EMBL/GenBank/DDBJ databases">
        <authorList>
            <person name="Marques A."/>
        </authorList>
    </citation>
    <scope>NUCLEOTIDE SEQUENCE</scope>
    <source>
        <strain evidence="5">RhyPub2mFocal</strain>
        <tissue evidence="5">Leaves</tissue>
    </source>
</reference>
<organism evidence="5 6">
    <name type="scientific">Rhynchospora pubera</name>
    <dbReference type="NCBI Taxonomy" id="906938"/>
    <lineage>
        <taxon>Eukaryota</taxon>
        <taxon>Viridiplantae</taxon>
        <taxon>Streptophyta</taxon>
        <taxon>Embryophyta</taxon>
        <taxon>Tracheophyta</taxon>
        <taxon>Spermatophyta</taxon>
        <taxon>Magnoliopsida</taxon>
        <taxon>Liliopsida</taxon>
        <taxon>Poales</taxon>
        <taxon>Cyperaceae</taxon>
        <taxon>Cyperoideae</taxon>
        <taxon>Rhynchosporeae</taxon>
        <taxon>Rhynchospora</taxon>
    </lineage>
</organism>
<dbReference type="InterPro" id="IPR046960">
    <property type="entry name" value="PPR_At4g14850-like_plant"/>
</dbReference>
<dbReference type="Pfam" id="PF01535">
    <property type="entry name" value="PPR"/>
    <property type="match status" value="3"/>
</dbReference>
<comment type="caution">
    <text evidence="5">The sequence shown here is derived from an EMBL/GenBank/DDBJ whole genome shotgun (WGS) entry which is preliminary data.</text>
</comment>
<dbReference type="Pfam" id="PF20431">
    <property type="entry name" value="E_motif"/>
    <property type="match status" value="1"/>
</dbReference>
<proteinExistence type="predicted"/>
<dbReference type="PANTHER" id="PTHR47926:SF522">
    <property type="entry name" value="TETRATRICOPEPTIDE REPEAT-LIKE SUPERFAMILY PROTEIN"/>
    <property type="match status" value="1"/>
</dbReference>
<dbReference type="Pfam" id="PF20430">
    <property type="entry name" value="Eplus_motif"/>
    <property type="match status" value="1"/>
</dbReference>
<feature type="domain" description="DYW" evidence="4">
    <location>
        <begin position="781"/>
        <end position="873"/>
    </location>
</feature>
<evidence type="ECO:0000259" key="4">
    <source>
        <dbReference type="Pfam" id="PF14432"/>
    </source>
</evidence>
<dbReference type="PANTHER" id="PTHR47926">
    <property type="entry name" value="PENTATRICOPEPTIDE REPEAT-CONTAINING PROTEIN"/>
    <property type="match status" value="1"/>
</dbReference>
<dbReference type="FunFam" id="1.25.40.10:FF:001050">
    <property type="entry name" value="Pentatricopeptide repeat-containing protein At2g33760"/>
    <property type="match status" value="1"/>
</dbReference>
<protein>
    <submittedName>
        <fullName evidence="5">Pentatricopeptide repeat-containing protein</fullName>
    </submittedName>
</protein>
<dbReference type="InterPro" id="IPR046849">
    <property type="entry name" value="E2_motif"/>
</dbReference>
<dbReference type="GO" id="GO:0008270">
    <property type="term" value="F:zinc ion binding"/>
    <property type="evidence" value="ECO:0007669"/>
    <property type="project" value="InterPro"/>
</dbReference>
<dbReference type="FunFam" id="1.25.40.10:FF:000436">
    <property type="entry name" value="Pentatricopeptide repeat-containing protein At5g39350 family"/>
    <property type="match status" value="1"/>
</dbReference>
<evidence type="ECO:0000256" key="1">
    <source>
        <dbReference type="ARBA" id="ARBA00022737"/>
    </source>
</evidence>
<accession>A0AAV8DEB4</accession>
<dbReference type="GO" id="GO:0003723">
    <property type="term" value="F:RNA binding"/>
    <property type="evidence" value="ECO:0007669"/>
    <property type="project" value="InterPro"/>
</dbReference>
<evidence type="ECO:0000256" key="3">
    <source>
        <dbReference type="PROSITE-ProRule" id="PRU00708"/>
    </source>
</evidence>
<evidence type="ECO:0000256" key="2">
    <source>
        <dbReference type="ARBA" id="ARBA00022946"/>
    </source>
</evidence>
<keyword evidence="2" id="KW-0809">Transit peptide</keyword>
<dbReference type="NCBIfam" id="TIGR00756">
    <property type="entry name" value="PPR"/>
    <property type="match status" value="5"/>
</dbReference>
<dbReference type="InterPro" id="IPR032867">
    <property type="entry name" value="DYW_dom"/>
</dbReference>
<feature type="repeat" description="PPR" evidence="3">
    <location>
        <begin position="566"/>
        <end position="600"/>
    </location>
</feature>
<evidence type="ECO:0000313" key="6">
    <source>
        <dbReference type="Proteomes" id="UP001140206"/>
    </source>
</evidence>
<name>A0AAV8DEB4_9POAL</name>
<dbReference type="Pfam" id="PF13041">
    <property type="entry name" value="PPR_2"/>
    <property type="match status" value="3"/>
</dbReference>
<feature type="repeat" description="PPR" evidence="3">
    <location>
        <begin position="363"/>
        <end position="398"/>
    </location>
</feature>
<sequence>MIHHIFTSLNQFSISTSHFTSLHLPTPSPMAISISLPSIPHPPTLLRSKPPSTKSNLPFEHYKDRAIRLAERGQLDSAVKTLSSMPYQPDLVTCSVLLRSCIRDRDLHHGRAVHRLLHSSGIELDTAIYNSLITMYSKGGDYAMAYSIFSKLGVNSDLVSWASIISSAAENRRPRDALELFCKMLETDFTPEVYTFCAVIKACSTHEFFSLCWVILAFVIKIGSLKESGAVVSSLIDMFAENNDLRSARKVFDRSSYRNLVLWTQLITRYGQKGFAKEAVDLFVQMLLDGEYEPDQFTISSALSACTELESIKLGRQLHSFAIRTGTIDATVGCSLVDMYAKCEDGNSMDNARKVFDEMLVQSVVSWTALISGYVQRGWNKEALDLFNEMMLVGGVKPNAFTYSVILKACANMLDLAFGRQIHAHIAKLGLSSINFVGNALVSMYTNSNSMEEARKAFNQLHTQNMISYSTTINGQVANESTEETSEIAHPFKNMVRGLNAFTFASLLSGAARVGLLTKGQKLHAQLLKAGYGSGLPICNSLITMYSRCGYLDDACKVFSEMSRRNVISWTSMITGYAKHGYADTALEMFDEMISAGVRPNGTTYTAVLTACSHAGLVNRGKEHFNSMQRVHRILPRMEHYACMVDLLGRSGLLDEAMNFINSMPIKADALVWRTMLAACKVHGNVELGEIAAKNIFEIEPQDSAAHVLLSNLYAKAGKWDEVAKIRVAMKEQNVNKEAGISWLEIENVIHEFHVGDTCHPRAKEVYAKLDDLIREIKQIGYVPDTSCVLHDIEDDVKEQFLLQHSEKIAVAFGLVAVSGSKPIRVFKNLRVCADCHNAIKLISKTTRRDIIVRDTNRFHRFSNGRCSCGEYW</sequence>
<dbReference type="FunFam" id="1.25.40.10:FF:000798">
    <property type="entry name" value="Pentatricopeptide repeat-containing protein At3g49170, chloroplastic"/>
    <property type="match status" value="1"/>
</dbReference>
<dbReference type="PROSITE" id="PS51375">
    <property type="entry name" value="PPR"/>
    <property type="match status" value="4"/>
</dbReference>
<keyword evidence="1" id="KW-0677">Repeat</keyword>
<feature type="repeat" description="PPR" evidence="3">
    <location>
        <begin position="157"/>
        <end position="191"/>
    </location>
</feature>
<dbReference type="EMBL" id="JAMFTS010000004">
    <property type="protein sequence ID" value="KAJ4765741.1"/>
    <property type="molecule type" value="Genomic_DNA"/>
</dbReference>
<dbReference type="InterPro" id="IPR011990">
    <property type="entry name" value="TPR-like_helical_dom_sf"/>
</dbReference>
<gene>
    <name evidence="5" type="ORF">LUZ62_076116</name>
</gene>
<dbReference type="Proteomes" id="UP001140206">
    <property type="component" value="Chromosome 4"/>
</dbReference>
<dbReference type="InterPro" id="IPR046848">
    <property type="entry name" value="E_motif"/>
</dbReference>
<evidence type="ECO:0000313" key="5">
    <source>
        <dbReference type="EMBL" id="KAJ4765741.1"/>
    </source>
</evidence>
<dbReference type="Pfam" id="PF14432">
    <property type="entry name" value="DYW_deaminase"/>
    <property type="match status" value="1"/>
</dbReference>
<dbReference type="Gene3D" id="1.25.40.10">
    <property type="entry name" value="Tetratricopeptide repeat domain"/>
    <property type="match status" value="5"/>
</dbReference>
<dbReference type="InterPro" id="IPR002885">
    <property type="entry name" value="PPR_rpt"/>
</dbReference>
<feature type="repeat" description="PPR" evidence="3">
    <location>
        <begin position="535"/>
        <end position="565"/>
    </location>
</feature>
<dbReference type="AlphaFoldDB" id="A0AAV8DEB4"/>
<keyword evidence="6" id="KW-1185">Reference proteome</keyword>